<dbReference type="EMBL" id="QKKF02024593">
    <property type="protein sequence ID" value="RZF37372.1"/>
    <property type="molecule type" value="Genomic_DNA"/>
</dbReference>
<organism evidence="15 16">
    <name type="scientific">Laodelphax striatellus</name>
    <name type="common">Small brown planthopper</name>
    <name type="synonym">Delphax striatella</name>
    <dbReference type="NCBI Taxonomy" id="195883"/>
    <lineage>
        <taxon>Eukaryota</taxon>
        <taxon>Metazoa</taxon>
        <taxon>Ecdysozoa</taxon>
        <taxon>Arthropoda</taxon>
        <taxon>Hexapoda</taxon>
        <taxon>Insecta</taxon>
        <taxon>Pterygota</taxon>
        <taxon>Neoptera</taxon>
        <taxon>Paraneoptera</taxon>
        <taxon>Hemiptera</taxon>
        <taxon>Auchenorrhyncha</taxon>
        <taxon>Fulgoroidea</taxon>
        <taxon>Delphacidae</taxon>
        <taxon>Criomorphinae</taxon>
        <taxon>Laodelphax</taxon>
    </lineage>
</organism>
<dbReference type="GO" id="GO:0005930">
    <property type="term" value="C:axoneme"/>
    <property type="evidence" value="ECO:0007669"/>
    <property type="project" value="UniProtKB-ARBA"/>
</dbReference>
<dbReference type="FunCoup" id="A0A482WVQ9">
    <property type="interactions" value="11"/>
</dbReference>
<evidence type="ECO:0000256" key="10">
    <source>
        <dbReference type="ARBA" id="ARBA00029552"/>
    </source>
</evidence>
<dbReference type="Pfam" id="PF00400">
    <property type="entry name" value="WD40"/>
    <property type="match status" value="6"/>
</dbReference>
<keyword evidence="4 13" id="KW-0853">WD repeat</keyword>
<feature type="compositionally biased region" description="Polar residues" evidence="14">
    <location>
        <begin position="686"/>
        <end position="704"/>
    </location>
</feature>
<gene>
    <name evidence="15" type="ORF">LSTR_LSTR009723</name>
</gene>
<dbReference type="PANTHER" id="PTHR13720:SF14">
    <property type="entry name" value="CILIA- AND FLAGELLA-ASSOCIATED PROTEIN 52"/>
    <property type="match status" value="1"/>
</dbReference>
<evidence type="ECO:0000256" key="14">
    <source>
        <dbReference type="SAM" id="MobiDB-lite"/>
    </source>
</evidence>
<comment type="caution">
    <text evidence="15">The sequence shown here is derived from an EMBL/GenBank/DDBJ whole genome shotgun (WGS) entry which is preliminary data.</text>
</comment>
<name>A0A482WVQ9_LAOST</name>
<evidence type="ECO:0000256" key="13">
    <source>
        <dbReference type="PROSITE-ProRule" id="PRU00221"/>
    </source>
</evidence>
<evidence type="ECO:0000256" key="12">
    <source>
        <dbReference type="ARBA" id="ARBA00047117"/>
    </source>
</evidence>
<keyword evidence="5" id="KW-0677">Repeat</keyword>
<dbReference type="FunFam" id="2.130.10.10:FF:001320">
    <property type="entry name" value="Predicted protein"/>
    <property type="match status" value="1"/>
</dbReference>
<feature type="repeat" description="WD" evidence="13">
    <location>
        <begin position="455"/>
        <end position="496"/>
    </location>
</feature>
<feature type="repeat" description="WD" evidence="13">
    <location>
        <begin position="625"/>
        <end position="656"/>
    </location>
</feature>
<dbReference type="PROSITE" id="PS00678">
    <property type="entry name" value="WD_REPEATS_1"/>
    <property type="match status" value="1"/>
</dbReference>
<evidence type="ECO:0000313" key="15">
    <source>
        <dbReference type="EMBL" id="RZF37372.1"/>
    </source>
</evidence>
<dbReference type="OrthoDB" id="6252103at2759"/>
<feature type="region of interest" description="Disordered" evidence="14">
    <location>
        <begin position="664"/>
        <end position="717"/>
    </location>
</feature>
<dbReference type="AlphaFoldDB" id="A0A482WVQ9"/>
<keyword evidence="6" id="KW-0282">Flagellum</keyword>
<keyword evidence="7" id="KW-0969">Cilium</keyword>
<dbReference type="PROSITE" id="PS50082">
    <property type="entry name" value="WD_REPEATS_2"/>
    <property type="match status" value="5"/>
</dbReference>
<evidence type="ECO:0000256" key="4">
    <source>
        <dbReference type="ARBA" id="ARBA00022574"/>
    </source>
</evidence>
<dbReference type="CDD" id="cd00200">
    <property type="entry name" value="WD40"/>
    <property type="match status" value="1"/>
</dbReference>
<feature type="repeat" description="WD" evidence="13">
    <location>
        <begin position="370"/>
        <end position="411"/>
    </location>
</feature>
<comment type="similarity">
    <text evidence="9">Belongs to the CFAP52 family.</text>
</comment>
<evidence type="ECO:0000256" key="2">
    <source>
        <dbReference type="ARBA" id="ARBA00004496"/>
    </source>
</evidence>
<dbReference type="InterPro" id="IPR015943">
    <property type="entry name" value="WD40/YVTN_repeat-like_dom_sf"/>
</dbReference>
<dbReference type="GO" id="GO:0031514">
    <property type="term" value="C:motile cilium"/>
    <property type="evidence" value="ECO:0007669"/>
    <property type="project" value="UniProtKB-SubCell"/>
</dbReference>
<evidence type="ECO:0000256" key="3">
    <source>
        <dbReference type="ARBA" id="ARBA00022490"/>
    </source>
</evidence>
<dbReference type="PANTHER" id="PTHR13720">
    <property type="entry name" value="WD-40 REPEAT PROTEIN"/>
    <property type="match status" value="1"/>
</dbReference>
<feature type="compositionally biased region" description="Low complexity" evidence="14">
    <location>
        <begin position="768"/>
        <end position="778"/>
    </location>
</feature>
<feature type="repeat" description="WD" evidence="13">
    <location>
        <begin position="583"/>
        <end position="624"/>
    </location>
</feature>
<evidence type="ECO:0000256" key="8">
    <source>
        <dbReference type="ARBA" id="ARBA00023273"/>
    </source>
</evidence>
<dbReference type="InterPro" id="IPR036322">
    <property type="entry name" value="WD40_repeat_dom_sf"/>
</dbReference>
<comment type="subunit">
    <text evidence="12">Microtubule inner protein component of sperm flagellar doublet microtubules. Interacts with BRCA2. Interacts with the CCT chaperonin complex. Interacts with HSP70. Interacts with AK8. Interacts with CFAP45. Interacts with DNAI1. Interacts with IQDC.</text>
</comment>
<comment type="subcellular location">
    <subcellularLocation>
        <location evidence="1">Cell projection</location>
        <location evidence="1">Cilium</location>
        <location evidence="1">Flagellum</location>
    </subcellularLocation>
    <subcellularLocation>
        <location evidence="2">Cytoplasm</location>
    </subcellularLocation>
</comment>
<dbReference type="InterPro" id="IPR050630">
    <property type="entry name" value="WD_repeat_EMAP"/>
</dbReference>
<dbReference type="InterPro" id="IPR001680">
    <property type="entry name" value="WD40_rpt"/>
</dbReference>
<feature type="region of interest" description="Disordered" evidence="14">
    <location>
        <begin position="746"/>
        <end position="787"/>
    </location>
</feature>
<accession>A0A482WVQ9</accession>
<feature type="compositionally biased region" description="Basic and acidic residues" evidence="14">
    <location>
        <begin position="752"/>
        <end position="765"/>
    </location>
</feature>
<keyword evidence="3" id="KW-0963">Cytoplasm</keyword>
<dbReference type="FunFam" id="2.130.10.10:FF:000207">
    <property type="entry name" value="Cilia- and flagella-associated protein 52"/>
    <property type="match status" value="1"/>
</dbReference>
<dbReference type="SMART" id="SM00320">
    <property type="entry name" value="WD40"/>
    <property type="match status" value="9"/>
</dbReference>
<evidence type="ECO:0000256" key="7">
    <source>
        <dbReference type="ARBA" id="ARBA00023069"/>
    </source>
</evidence>
<dbReference type="InterPro" id="IPR019775">
    <property type="entry name" value="WD40_repeat_CS"/>
</dbReference>
<evidence type="ECO:0000313" key="16">
    <source>
        <dbReference type="Proteomes" id="UP000291343"/>
    </source>
</evidence>
<sequence length="787" mass="86276">MEEQIPEVQELEIESIIGFDGNAVNGVQVHPDGMHIVYPLGNKLVVQNLKTKTQSFLEGHTNVISTVAMSKSGKFIASGQINHMGFKASIIVWDFEQRKDIFKSEGHKVRVQCVIFSSCENYVYSLGGPDDCNILAWSIERKEVICGSFSSSRIAGDALTLCATNLRGECFLSGGESNLKIWVLDAQARNFKSRDVLLGKIKRNITCMQVDSKDEYAYCGTSTGDLIKIKLNFPQDMNQLEPLSNPVLVGCYGKIPKKQRRPMEKAPEAKRWSLGVRALLLTDNNRIIIGAGDGAVELVEEVPDSKKGAEQYKIQSRLITPSLPKLSKVVNIDGMVSSIQRLDQNNLIVGTMKCELFLINIQTSKKQLLLTCHTSAVYDLVFPRDYSQVFATASKDDIRVWNIETSRELLRISVPNFTCSGIVFSYDGKSIITSWNDGTIKAFTPQTGTLIYTILNAHNKGVSAVAITSDGKKIVSGGGEGQVRVWEIKPNKQSLLAVLKEHKGPVSSIDINRNDKEVVTASSDGTCIIWDLERYARTAILFSSTLFMCVRYHPTGCQVVTCGTNRQIGYWEVYDGSLIREIEGSASSALNTLDLTDDGNYFATGGTDQILKVWKYREGLTTHVGVGHAGVITSVRFSPDRKRIVSTSADGAIFIWACPLPRDQPQPAAKVTSSRGSLLDRPLGSRANSIETIKEISPSQSVRATSRHEGSDSPASASNFENGVVKCYCKEKCNCISEKANLTAQCNSESSGSDHRSEANEKRQSIDSSSSGSKKSSSVGNICYGKK</sequence>
<dbReference type="SUPFAM" id="SSF50978">
    <property type="entry name" value="WD40 repeat-like"/>
    <property type="match status" value="2"/>
</dbReference>
<evidence type="ECO:0000256" key="9">
    <source>
        <dbReference type="ARBA" id="ARBA00029456"/>
    </source>
</evidence>
<reference evidence="15 16" key="1">
    <citation type="journal article" date="2017" name="Gigascience">
        <title>Genome sequence of the small brown planthopper, Laodelphax striatellus.</title>
        <authorList>
            <person name="Zhu J."/>
            <person name="Jiang F."/>
            <person name="Wang X."/>
            <person name="Yang P."/>
            <person name="Bao Y."/>
            <person name="Zhao W."/>
            <person name="Wang W."/>
            <person name="Lu H."/>
            <person name="Wang Q."/>
            <person name="Cui N."/>
            <person name="Li J."/>
            <person name="Chen X."/>
            <person name="Luo L."/>
            <person name="Yu J."/>
            <person name="Kang L."/>
            <person name="Cui F."/>
        </authorList>
    </citation>
    <scope>NUCLEOTIDE SEQUENCE [LARGE SCALE GENOMIC DNA]</scope>
    <source>
        <strain evidence="15">Lst14</strain>
    </source>
</reference>
<dbReference type="PROSITE" id="PS50294">
    <property type="entry name" value="WD_REPEATS_REGION"/>
    <property type="match status" value="3"/>
</dbReference>
<proteinExistence type="inferred from homology"/>
<dbReference type="Proteomes" id="UP000291343">
    <property type="component" value="Unassembled WGS sequence"/>
</dbReference>
<dbReference type="SMR" id="A0A482WVQ9"/>
<evidence type="ECO:0000256" key="11">
    <source>
        <dbReference type="ARBA" id="ARBA00046056"/>
    </source>
</evidence>
<protein>
    <recommendedName>
        <fullName evidence="10">Cilia- and flagella-associated protein 52</fullName>
    </recommendedName>
</protein>
<dbReference type="Gene3D" id="2.130.10.10">
    <property type="entry name" value="YVTN repeat-like/Quinoprotein amine dehydrogenase"/>
    <property type="match status" value="3"/>
</dbReference>
<keyword evidence="16" id="KW-1185">Reference proteome</keyword>
<dbReference type="STRING" id="195883.A0A482WVQ9"/>
<evidence type="ECO:0000256" key="6">
    <source>
        <dbReference type="ARBA" id="ARBA00022846"/>
    </source>
</evidence>
<evidence type="ECO:0000256" key="5">
    <source>
        <dbReference type="ARBA" id="ARBA00022737"/>
    </source>
</evidence>
<feature type="repeat" description="WD" evidence="13">
    <location>
        <begin position="499"/>
        <end position="540"/>
    </location>
</feature>
<keyword evidence="8" id="KW-0966">Cell projection</keyword>
<evidence type="ECO:0000256" key="1">
    <source>
        <dbReference type="ARBA" id="ARBA00004230"/>
    </source>
</evidence>
<dbReference type="InParanoid" id="A0A482WVQ9"/>
<comment type="function">
    <text evidence="11">Microtubule inner protein (MIP) part of the dynein-decorated doublet microtubules (DMTs) in cilia axoneme. Important for proper ciliary and flagellar beating. May act in cooperation with CFAP45 and axonemal dynein subunit DNAH11. May play a role in cell growth and/or survival.</text>
</comment>